<protein>
    <submittedName>
        <fullName evidence="3">S-phase kinase-associated protein 2</fullName>
    </submittedName>
</protein>
<dbReference type="InterPro" id="IPR036047">
    <property type="entry name" value="F-box-like_dom_sf"/>
</dbReference>
<dbReference type="KEGG" id="goe:100904262"/>
<evidence type="ECO:0000259" key="1">
    <source>
        <dbReference type="PROSITE" id="PS50181"/>
    </source>
</evidence>
<organism evidence="2 3">
    <name type="scientific">Galendromus occidentalis</name>
    <name type="common">western predatory mite</name>
    <dbReference type="NCBI Taxonomy" id="34638"/>
    <lineage>
        <taxon>Eukaryota</taxon>
        <taxon>Metazoa</taxon>
        <taxon>Ecdysozoa</taxon>
        <taxon>Arthropoda</taxon>
        <taxon>Chelicerata</taxon>
        <taxon>Arachnida</taxon>
        <taxon>Acari</taxon>
        <taxon>Parasitiformes</taxon>
        <taxon>Mesostigmata</taxon>
        <taxon>Gamasina</taxon>
        <taxon>Phytoseioidea</taxon>
        <taxon>Phytoseiidae</taxon>
        <taxon>Typhlodrominae</taxon>
        <taxon>Galendromus</taxon>
    </lineage>
</organism>
<dbReference type="GeneID" id="100904262"/>
<reference evidence="3" key="1">
    <citation type="submission" date="2025-08" db="UniProtKB">
        <authorList>
            <consortium name="RefSeq"/>
        </authorList>
    </citation>
    <scope>IDENTIFICATION</scope>
</reference>
<dbReference type="GO" id="GO:0019005">
    <property type="term" value="C:SCF ubiquitin ligase complex"/>
    <property type="evidence" value="ECO:0007669"/>
    <property type="project" value="TreeGrafter"/>
</dbReference>
<keyword evidence="3" id="KW-0418">Kinase</keyword>
<dbReference type="Gene3D" id="3.80.10.10">
    <property type="entry name" value="Ribonuclease Inhibitor"/>
    <property type="match status" value="1"/>
</dbReference>
<dbReference type="PANTHER" id="PTHR13318">
    <property type="entry name" value="PARTNER OF PAIRED, ISOFORM B-RELATED"/>
    <property type="match status" value="1"/>
</dbReference>
<dbReference type="SMART" id="SM00256">
    <property type="entry name" value="FBOX"/>
    <property type="match status" value="1"/>
</dbReference>
<dbReference type="Proteomes" id="UP000694867">
    <property type="component" value="Unplaced"/>
</dbReference>
<dbReference type="AlphaFoldDB" id="A0AAJ7WGQ8"/>
<keyword evidence="2" id="KW-1185">Reference proteome</keyword>
<dbReference type="Pfam" id="PF12937">
    <property type="entry name" value="F-box-like"/>
    <property type="match status" value="1"/>
</dbReference>
<dbReference type="GO" id="GO:0031146">
    <property type="term" value="P:SCF-dependent proteasomal ubiquitin-dependent protein catabolic process"/>
    <property type="evidence" value="ECO:0007669"/>
    <property type="project" value="TreeGrafter"/>
</dbReference>
<dbReference type="InterPro" id="IPR001810">
    <property type="entry name" value="F-box_dom"/>
</dbReference>
<dbReference type="CTD" id="6502"/>
<dbReference type="GO" id="GO:0016301">
    <property type="term" value="F:kinase activity"/>
    <property type="evidence" value="ECO:0007669"/>
    <property type="project" value="UniProtKB-KW"/>
</dbReference>
<evidence type="ECO:0000313" key="3">
    <source>
        <dbReference type="RefSeq" id="XP_028966479.1"/>
    </source>
</evidence>
<proteinExistence type="predicted"/>
<dbReference type="SUPFAM" id="SSF52047">
    <property type="entry name" value="RNI-like"/>
    <property type="match status" value="1"/>
</dbReference>
<dbReference type="InterPro" id="IPR032675">
    <property type="entry name" value="LRR_dom_sf"/>
</dbReference>
<evidence type="ECO:0000313" key="2">
    <source>
        <dbReference type="Proteomes" id="UP000694867"/>
    </source>
</evidence>
<dbReference type="RefSeq" id="XP_028966479.1">
    <property type="nucleotide sequence ID" value="XM_029110646.1"/>
</dbReference>
<accession>A0AAJ7WGQ8</accession>
<sequence>MVHCPPMLTSENNLRYAISDLFSEPAEKRPALAPTRQLLSRKRKFNLTFSSPHDEPRATSKHNNFKILPDEVLLKIFGYLSRKDLRACMLVSRRFKRVACDSELWHSVGYNRGKFAEKALLLEVMRGTKMLCSACASSRFHLTKPVQLPRLQLQFVDLTNAVVSHYLLTGLLQACDQLKGLSLENQALSDEVCEAIGRNKNLVTLNLCMVSGLTLEGVNHILKGCRRLNSFNVAWSTMEKESLAQLVGALPVTLKELNIAGYTDYLQDNHVAKLCDSSPDLELLCISDNRTLSPKTVITISEKLHNLRHLDLSRCHQLFWPEFVFPLKKLTKFEHLSCYGFPEERYVEEIRAIFPKFKVNEAHFRNLSSIARPQPSYGADIKSLWGVPMRC</sequence>
<name>A0AAJ7WGQ8_9ACAR</name>
<feature type="domain" description="F-box" evidence="1">
    <location>
        <begin position="62"/>
        <end position="108"/>
    </location>
</feature>
<dbReference type="SUPFAM" id="SSF81383">
    <property type="entry name" value="F-box domain"/>
    <property type="match status" value="1"/>
</dbReference>
<keyword evidence="3" id="KW-0808">Transferase</keyword>
<gene>
    <name evidence="3" type="primary">LOC100904262</name>
</gene>
<dbReference type="PROSITE" id="PS50181">
    <property type="entry name" value="FBOX"/>
    <property type="match status" value="1"/>
</dbReference>